<evidence type="ECO:0000256" key="1">
    <source>
        <dbReference type="ARBA" id="ARBA00022679"/>
    </source>
</evidence>
<dbReference type="GO" id="GO:0044550">
    <property type="term" value="P:secondary metabolite biosynthetic process"/>
    <property type="evidence" value="ECO:0007669"/>
    <property type="project" value="TreeGrafter"/>
</dbReference>
<dbReference type="Proteomes" id="UP000622797">
    <property type="component" value="Unassembled WGS sequence"/>
</dbReference>
<feature type="compositionally biased region" description="Basic and acidic residues" evidence="2">
    <location>
        <begin position="247"/>
        <end position="258"/>
    </location>
</feature>
<accession>A0A8H4U2S5</accession>
<comment type="caution">
    <text evidence="3">The sequence shown here is derived from an EMBL/GenBank/DDBJ whole genome shotgun (WGS) entry which is preliminary data.</text>
</comment>
<feature type="region of interest" description="Disordered" evidence="2">
    <location>
        <begin position="244"/>
        <end position="269"/>
    </location>
</feature>
<dbReference type="InterPro" id="IPR050317">
    <property type="entry name" value="Plant_Fungal_Acyltransferase"/>
</dbReference>
<gene>
    <name evidence="3" type="ORF">FSARC_4014</name>
</gene>
<dbReference type="AlphaFoldDB" id="A0A8H4U2S5"/>
<proteinExistence type="predicted"/>
<keyword evidence="4" id="KW-1185">Reference proteome</keyword>
<dbReference type="InterPro" id="IPR023213">
    <property type="entry name" value="CAT-like_dom_sf"/>
</dbReference>
<reference evidence="3" key="2">
    <citation type="submission" date="2020-05" db="EMBL/GenBank/DDBJ databases">
        <authorList>
            <person name="Kim H.-S."/>
            <person name="Proctor R.H."/>
            <person name="Brown D.W."/>
        </authorList>
    </citation>
    <scope>NUCLEOTIDE SEQUENCE</scope>
    <source>
        <strain evidence="3">NRRL 20472</strain>
    </source>
</reference>
<organism evidence="3 4">
    <name type="scientific">Fusarium sarcochroum</name>
    <dbReference type="NCBI Taxonomy" id="1208366"/>
    <lineage>
        <taxon>Eukaryota</taxon>
        <taxon>Fungi</taxon>
        <taxon>Dikarya</taxon>
        <taxon>Ascomycota</taxon>
        <taxon>Pezizomycotina</taxon>
        <taxon>Sordariomycetes</taxon>
        <taxon>Hypocreomycetidae</taxon>
        <taxon>Hypocreales</taxon>
        <taxon>Nectriaceae</taxon>
        <taxon>Fusarium</taxon>
        <taxon>Fusarium lateritium species complex</taxon>
    </lineage>
</organism>
<dbReference type="PANTHER" id="PTHR31642">
    <property type="entry name" value="TRICHOTHECENE 3-O-ACETYLTRANSFERASE"/>
    <property type="match status" value="1"/>
</dbReference>
<keyword evidence="1" id="KW-0808">Transferase</keyword>
<dbReference type="Gene3D" id="3.30.559.10">
    <property type="entry name" value="Chloramphenicol acetyltransferase-like domain"/>
    <property type="match status" value="2"/>
</dbReference>
<sequence>MDHSGVHVLARHTVQSANLIVPDSVASSTFPFLLGPLDHLGSPIIPVGVVWIYGSSSGCPKPVSIDTLSQALSRLLDYYPQLTGRLNIDTSSGIRTISRQETGVHLYEARCDVSLPKFYNISTEELSLGLGDLGGTSVALLSPWEASEASVQREPLLRVQHTRFACGSVALGIQLARVMAGAGGFLNLFQHLAELYRAITHDGIEKTELKNPPHIKPYMADRMAEFGSKDIPAASLTQPLGYSIGRTLEEPPSTRDTPEVVTPEAKEPACPVQGREIRFTASELAALKASATPPDGSSWVSTFSALSAHIWQRSQKARLRTQTSGQGHDDPTVQPCTFFTSVDFSSKIGLPQPYFPSAVITPSVQLSASELVDAPLWRIAKAIHDTTRAVSAEQVRDLANWVIAQPRKQDIRQTASFGTNSLITTAWNKFSLYAGADLEVPPTIACVPFTPTNLVDGLGFFLQPRDGNGDIVVALALDQAVWEVLDDDAAFRQWKTRSDKPLYD</sequence>
<dbReference type="Pfam" id="PF02458">
    <property type="entry name" value="Transferase"/>
    <property type="match status" value="1"/>
</dbReference>
<dbReference type="GO" id="GO:0016747">
    <property type="term" value="F:acyltransferase activity, transferring groups other than amino-acyl groups"/>
    <property type="evidence" value="ECO:0007669"/>
    <property type="project" value="TreeGrafter"/>
</dbReference>
<evidence type="ECO:0000313" key="4">
    <source>
        <dbReference type="Proteomes" id="UP000622797"/>
    </source>
</evidence>
<evidence type="ECO:0000256" key="2">
    <source>
        <dbReference type="SAM" id="MobiDB-lite"/>
    </source>
</evidence>
<evidence type="ECO:0000313" key="3">
    <source>
        <dbReference type="EMBL" id="KAF4968639.1"/>
    </source>
</evidence>
<protein>
    <recommendedName>
        <fullName evidence="5">Acyltransferase</fullName>
    </recommendedName>
</protein>
<name>A0A8H4U2S5_9HYPO</name>
<evidence type="ECO:0008006" key="5">
    <source>
        <dbReference type="Google" id="ProtNLM"/>
    </source>
</evidence>
<dbReference type="PANTHER" id="PTHR31642:SF310">
    <property type="entry name" value="FATTY ALCOHOL:CAFFEOYL-COA ACYLTRANSFERASE"/>
    <property type="match status" value="1"/>
</dbReference>
<dbReference type="EMBL" id="JABEXW010000192">
    <property type="protein sequence ID" value="KAF4968639.1"/>
    <property type="molecule type" value="Genomic_DNA"/>
</dbReference>
<reference evidence="3" key="1">
    <citation type="journal article" date="2020" name="BMC Genomics">
        <title>Correction to: Identification and distribution of gene clusters required for synthesis of sphingolipid metabolism inhibitors in diverse species of the filamentous fungus Fusarium.</title>
        <authorList>
            <person name="Kim H.S."/>
            <person name="Lohmar J.M."/>
            <person name="Busman M."/>
            <person name="Brown D.W."/>
            <person name="Naumann T.A."/>
            <person name="Divon H.H."/>
            <person name="Lysoe E."/>
            <person name="Uhlig S."/>
            <person name="Proctor R.H."/>
        </authorList>
    </citation>
    <scope>NUCLEOTIDE SEQUENCE</scope>
    <source>
        <strain evidence="3">NRRL 20472</strain>
    </source>
</reference>
<dbReference type="OrthoDB" id="444127at2759"/>